<keyword evidence="2" id="KW-0472">Membrane</keyword>
<accession>A0A6L2KBY2</accession>
<organism evidence="3">
    <name type="scientific">Tanacetum cinerariifolium</name>
    <name type="common">Dalmatian daisy</name>
    <name type="synonym">Chrysanthemum cinerariifolium</name>
    <dbReference type="NCBI Taxonomy" id="118510"/>
    <lineage>
        <taxon>Eukaryota</taxon>
        <taxon>Viridiplantae</taxon>
        <taxon>Streptophyta</taxon>
        <taxon>Embryophyta</taxon>
        <taxon>Tracheophyta</taxon>
        <taxon>Spermatophyta</taxon>
        <taxon>Magnoliopsida</taxon>
        <taxon>eudicotyledons</taxon>
        <taxon>Gunneridae</taxon>
        <taxon>Pentapetalae</taxon>
        <taxon>asterids</taxon>
        <taxon>campanulids</taxon>
        <taxon>Asterales</taxon>
        <taxon>Asteraceae</taxon>
        <taxon>Asteroideae</taxon>
        <taxon>Anthemideae</taxon>
        <taxon>Anthemidinae</taxon>
        <taxon>Tanacetum</taxon>
    </lineage>
</organism>
<feature type="region of interest" description="Disordered" evidence="1">
    <location>
        <begin position="523"/>
        <end position="551"/>
    </location>
</feature>
<evidence type="ECO:0000256" key="1">
    <source>
        <dbReference type="SAM" id="MobiDB-lite"/>
    </source>
</evidence>
<reference evidence="3" key="1">
    <citation type="journal article" date="2019" name="Sci. Rep.">
        <title>Draft genome of Tanacetum cinerariifolium, the natural source of mosquito coil.</title>
        <authorList>
            <person name="Yamashiro T."/>
            <person name="Shiraishi A."/>
            <person name="Satake H."/>
            <person name="Nakayama K."/>
        </authorList>
    </citation>
    <scope>NUCLEOTIDE SEQUENCE</scope>
</reference>
<keyword evidence="2" id="KW-0812">Transmembrane</keyword>
<evidence type="ECO:0000313" key="3">
    <source>
        <dbReference type="EMBL" id="GEU46978.1"/>
    </source>
</evidence>
<sequence>MTLFNGTCNNCICGDGKPITCNECGGILRGGFCLPCNLKAENSYPDAYSFNDFSYNSNYLPQPQYENYLCNLCGNNSHDGYDCQQQFSFVYEQEPSYNQNYNDNYPYDLPSFPYCDNCEGSQETFQCQPINQNIDFSCSDQIQIPQYPEIHPSSQEKSEEVSQAREDLIKLIQTFLEEFHCIPLEEKPTMLLQAWFNFFAIKHDQPENSNELFQKLLEDLKELTEYKEYLENSSKEIDASNSNEEKEEPPQDYDIHQLIEECSVNKLLSINSQRLDKEEQKVKNVIEQPAERGNQLVPILSENEVTLEDKRECDMLVCEDSSTSDVCDDHSEIFSNSKNDDDILVYDDFEDVEYIEVLVFDPEITSVEEENDVEEEEIENFLNDDSIPIGVDNSEFNMDEDILFLEGLLSEEPCPIPPMIPNQTKSSIEELEHSFSMGYEHFNSTLVTNKVAKSSIKNLVPIPREYEVTSDNEIDDDVTSNDKESIHDIPIEESKVFTNPLFDDDLDGEINVVEELLSDNCIPFTEDESSDSDHQDDPSIPRPPPKPPDAEFNFEPDAGKEIPVVMNDKDEFDDDYFPFMFVIQIFLPYLFCSKMFISFLSAKSEARSLTLVSSLRSSGFLPSVIEVFLCWIFVSVSMIFTSFDWKLVWGNPYPLISIA</sequence>
<dbReference type="EMBL" id="BKCJ010002205">
    <property type="protein sequence ID" value="GEU46978.1"/>
    <property type="molecule type" value="Genomic_DNA"/>
</dbReference>
<evidence type="ECO:0000256" key="2">
    <source>
        <dbReference type="SAM" id="Phobius"/>
    </source>
</evidence>
<proteinExistence type="predicted"/>
<feature type="transmembrane region" description="Helical" evidence="2">
    <location>
        <begin position="620"/>
        <end position="643"/>
    </location>
</feature>
<dbReference type="AlphaFoldDB" id="A0A6L2KBY2"/>
<feature type="transmembrane region" description="Helical" evidence="2">
    <location>
        <begin position="576"/>
        <end position="600"/>
    </location>
</feature>
<gene>
    <name evidence="3" type="ORF">Tci_018956</name>
</gene>
<comment type="caution">
    <text evidence="3">The sequence shown here is derived from an EMBL/GenBank/DDBJ whole genome shotgun (WGS) entry which is preliminary data.</text>
</comment>
<evidence type="ECO:0008006" key="4">
    <source>
        <dbReference type="Google" id="ProtNLM"/>
    </source>
</evidence>
<protein>
    <recommendedName>
        <fullName evidence="4">Pre-mRNA splicing Prp18-interacting factor</fullName>
    </recommendedName>
</protein>
<name>A0A6L2KBY2_TANCI</name>
<keyword evidence="2" id="KW-1133">Transmembrane helix</keyword>
<feature type="region of interest" description="Disordered" evidence="1">
    <location>
        <begin position="232"/>
        <end position="251"/>
    </location>
</feature>